<organism evidence="8 9">
    <name type="scientific">Nonomuraea aridisoli</name>
    <dbReference type="NCBI Taxonomy" id="2070368"/>
    <lineage>
        <taxon>Bacteria</taxon>
        <taxon>Bacillati</taxon>
        <taxon>Actinomycetota</taxon>
        <taxon>Actinomycetes</taxon>
        <taxon>Streptosporangiales</taxon>
        <taxon>Streptosporangiaceae</taxon>
        <taxon>Nonomuraea</taxon>
    </lineage>
</organism>
<dbReference type="InterPro" id="IPR036962">
    <property type="entry name" value="Glyco_hydro_3_N_sf"/>
</dbReference>
<keyword evidence="6" id="KW-0326">Glycosidase</keyword>
<comment type="similarity">
    <text evidence="1 6">Belongs to the glycosyl hydrolase 3 family.</text>
</comment>
<dbReference type="FunFam" id="2.60.40.10:FF:000495">
    <property type="entry name" value="Periplasmic beta-glucosidase"/>
    <property type="match status" value="1"/>
</dbReference>
<dbReference type="OrthoDB" id="3187421at2"/>
<reference evidence="8 9" key="1">
    <citation type="submission" date="2018-01" db="EMBL/GenBank/DDBJ databases">
        <title>Draft genome sequence of Nonomuraea sp. KC333.</title>
        <authorList>
            <person name="Sahin N."/>
            <person name="Saygin H."/>
            <person name="Ay H."/>
        </authorList>
    </citation>
    <scope>NUCLEOTIDE SEQUENCE [LARGE SCALE GENOMIC DNA]</scope>
    <source>
        <strain evidence="8 9">KC333</strain>
    </source>
</reference>
<evidence type="ECO:0000256" key="5">
    <source>
        <dbReference type="ARBA" id="ARBA00074219"/>
    </source>
</evidence>
<dbReference type="AlphaFoldDB" id="A0A2W2DTS5"/>
<evidence type="ECO:0000256" key="6">
    <source>
        <dbReference type="RuleBase" id="RU361161"/>
    </source>
</evidence>
<dbReference type="SUPFAM" id="SSF51445">
    <property type="entry name" value="(Trans)glycosidases"/>
    <property type="match status" value="1"/>
</dbReference>
<comment type="function">
    <text evidence="4">Catalyzes the hydrolysis of a non-reducing terminal alpha-L-arabinopyranosidic linkage in ginsenoside Rb2 (alpha-L-arabinopyranosyl-(1-&gt;6)-alpha-D-glucopyranosyl) to release alpha-D-glucopyranosyl (Rd). It is not able to hydrolyze alpha-L-arabinofuranosyl-(1-&gt;6)-alpha-D-glucopyranosyl (Rc).</text>
</comment>
<dbReference type="InterPro" id="IPR026891">
    <property type="entry name" value="Fn3-like"/>
</dbReference>
<proteinExistence type="inferred from homology"/>
<dbReference type="InterPro" id="IPR002772">
    <property type="entry name" value="Glyco_hydro_3_C"/>
</dbReference>
<dbReference type="Pfam" id="PF14310">
    <property type="entry name" value="Fn3-like"/>
    <property type="match status" value="1"/>
</dbReference>
<dbReference type="Gene3D" id="3.40.50.1700">
    <property type="entry name" value="Glycoside hydrolase family 3 C-terminal domain"/>
    <property type="match status" value="1"/>
</dbReference>
<dbReference type="InterPro" id="IPR019800">
    <property type="entry name" value="Glyco_hydro_3_AS"/>
</dbReference>
<dbReference type="PRINTS" id="PR00133">
    <property type="entry name" value="GLHYDRLASE3"/>
</dbReference>
<dbReference type="PANTHER" id="PTHR42715:SF10">
    <property type="entry name" value="BETA-GLUCOSIDASE"/>
    <property type="match status" value="1"/>
</dbReference>
<dbReference type="InterPro" id="IPR013783">
    <property type="entry name" value="Ig-like_fold"/>
</dbReference>
<protein>
    <recommendedName>
        <fullName evidence="5">Exo-alpha-(1-&gt;6)-L-arabinopyranosidase</fullName>
    </recommendedName>
</protein>
<dbReference type="PROSITE" id="PS00775">
    <property type="entry name" value="GLYCOSYL_HYDROL_F3"/>
    <property type="match status" value="1"/>
</dbReference>
<evidence type="ECO:0000313" key="9">
    <source>
        <dbReference type="Proteomes" id="UP000249304"/>
    </source>
</evidence>
<dbReference type="Pfam" id="PF00933">
    <property type="entry name" value="Glyco_hydro_3"/>
    <property type="match status" value="1"/>
</dbReference>
<dbReference type="RefSeq" id="WP_111183987.1">
    <property type="nucleotide sequence ID" value="NZ_POUD01000266.1"/>
</dbReference>
<dbReference type="Pfam" id="PF01915">
    <property type="entry name" value="Glyco_hydro_3_C"/>
    <property type="match status" value="1"/>
</dbReference>
<sequence length="810" mass="85683">MTALDRTPSADRALRPWQDPARPVADRVEALLAEMTLEEKVGQLGSRWIGNDMQEPEPEPGAEPLNVAPMQDVFAASGTVPLEEAARHGLGHLTRVYGSTPVTPAEGAAEVVRLQRAVVERSRLGIPAIVHEECLTGFTAYGATVYPAAIAWAATFDPGLVERMAAAIGRDMRALGVHQGLSPVLDVVRDYRWGRVEETMGEDPYLVAMLGSAYVRGLESAGIIATLKHFAGYSASRAARNHGPVPMGRRELMDMILPPFETAIALGGARSVMNSYSDVDGVPAAADPWLLTEVLREEWGFGGTVVSDYWAVPFLATMHRVAADPAEAGAQALSAGIDVELPDTLGYGRQLAERVRRGELPESLIDRAARRLLTQKVEQGLLDPGWSPEASVTGADTVDLDSPANRALARELAERSIILLDAGTALPLLGEGRTAPGRVAVVGPGAHDPRTFMGCYAFPNHVLPRHPGLGLGIEAPSVLDALREELPGAEIRYEKGCEVRGDDRSGFAAALAAARDADVCVAVVGDLAGLFGQGTSGEGCDAEDLRLPGVQADLLAELSATGTPVVVVVVSGRPYALGEVHERAAALVQAFMPGEEGGAAIAGVLSGRVQPAGRLPVQIPRTPGGQPGTYLQPPLGTDSHGISNLDPTPLFPFGYGSSYTSFEVGDLELSETEVPTDGEFTASVTVRNTGGRAGEEVVQLYLHDVLAQVTRPVRQLTGFARVRLEPGESRRVSFLVHTDRTAFTGRDLRRIVEPGDVEVFVGTSAADLPCQGVVRLTGPVRHVGHDRRLVTPVEISPGAQPQGGADDGES</sequence>
<dbReference type="Gene3D" id="2.60.40.10">
    <property type="entry name" value="Immunoglobulins"/>
    <property type="match status" value="1"/>
</dbReference>
<dbReference type="Proteomes" id="UP000249304">
    <property type="component" value="Unassembled WGS sequence"/>
</dbReference>
<dbReference type="GO" id="GO:0008422">
    <property type="term" value="F:beta-glucosidase activity"/>
    <property type="evidence" value="ECO:0007669"/>
    <property type="project" value="UniProtKB-ARBA"/>
</dbReference>
<keyword evidence="9" id="KW-1185">Reference proteome</keyword>
<keyword evidence="3" id="KW-0119">Carbohydrate metabolism</keyword>
<name>A0A2W2DTS5_9ACTN</name>
<evidence type="ECO:0000256" key="3">
    <source>
        <dbReference type="ARBA" id="ARBA00023277"/>
    </source>
</evidence>
<dbReference type="Gene3D" id="3.20.20.300">
    <property type="entry name" value="Glycoside hydrolase, family 3, N-terminal domain"/>
    <property type="match status" value="1"/>
</dbReference>
<dbReference type="SMART" id="SM01217">
    <property type="entry name" value="Fn3_like"/>
    <property type="match status" value="1"/>
</dbReference>
<evidence type="ECO:0000259" key="7">
    <source>
        <dbReference type="SMART" id="SM01217"/>
    </source>
</evidence>
<accession>A0A2W2DTS5</accession>
<dbReference type="EMBL" id="POUD01000266">
    <property type="protein sequence ID" value="PZG08495.1"/>
    <property type="molecule type" value="Genomic_DNA"/>
</dbReference>
<dbReference type="InterPro" id="IPR001764">
    <property type="entry name" value="Glyco_hydro_3_N"/>
</dbReference>
<dbReference type="InterPro" id="IPR050288">
    <property type="entry name" value="Cellulose_deg_GH3"/>
</dbReference>
<dbReference type="InterPro" id="IPR017853">
    <property type="entry name" value="GH"/>
</dbReference>
<evidence type="ECO:0000256" key="4">
    <source>
        <dbReference type="ARBA" id="ARBA00058905"/>
    </source>
</evidence>
<dbReference type="SUPFAM" id="SSF52279">
    <property type="entry name" value="Beta-D-glucan exohydrolase, C-terminal domain"/>
    <property type="match status" value="1"/>
</dbReference>
<evidence type="ECO:0000313" key="8">
    <source>
        <dbReference type="EMBL" id="PZG08495.1"/>
    </source>
</evidence>
<comment type="caution">
    <text evidence="8">The sequence shown here is derived from an EMBL/GenBank/DDBJ whole genome shotgun (WGS) entry which is preliminary data.</text>
</comment>
<dbReference type="PANTHER" id="PTHR42715">
    <property type="entry name" value="BETA-GLUCOSIDASE"/>
    <property type="match status" value="1"/>
</dbReference>
<evidence type="ECO:0000256" key="2">
    <source>
        <dbReference type="ARBA" id="ARBA00022801"/>
    </source>
</evidence>
<evidence type="ECO:0000256" key="1">
    <source>
        <dbReference type="ARBA" id="ARBA00005336"/>
    </source>
</evidence>
<feature type="domain" description="Fibronectin type III-like" evidence="7">
    <location>
        <begin position="696"/>
        <end position="765"/>
    </location>
</feature>
<dbReference type="InterPro" id="IPR036881">
    <property type="entry name" value="Glyco_hydro_3_C_sf"/>
</dbReference>
<dbReference type="GO" id="GO:0005975">
    <property type="term" value="P:carbohydrate metabolic process"/>
    <property type="evidence" value="ECO:0007669"/>
    <property type="project" value="InterPro"/>
</dbReference>
<keyword evidence="2 6" id="KW-0378">Hydrolase</keyword>
<gene>
    <name evidence="8" type="ORF">C1J01_38965</name>
</gene>